<organism evidence="1">
    <name type="scientific">marine sediment metagenome</name>
    <dbReference type="NCBI Taxonomy" id="412755"/>
    <lineage>
        <taxon>unclassified sequences</taxon>
        <taxon>metagenomes</taxon>
        <taxon>ecological metagenomes</taxon>
    </lineage>
</organism>
<accession>A0A0F9IUJ6</accession>
<name>A0A0F9IUJ6_9ZZZZ</name>
<feature type="non-terminal residue" evidence="1">
    <location>
        <position position="70"/>
    </location>
</feature>
<evidence type="ECO:0000313" key="1">
    <source>
        <dbReference type="EMBL" id="KKL97430.1"/>
    </source>
</evidence>
<gene>
    <name evidence="1" type="ORF">LCGC14_1834470</name>
</gene>
<dbReference type="AlphaFoldDB" id="A0A0F9IUJ6"/>
<proteinExistence type="predicted"/>
<dbReference type="EMBL" id="LAZR01018169">
    <property type="protein sequence ID" value="KKL97430.1"/>
    <property type="molecule type" value="Genomic_DNA"/>
</dbReference>
<protein>
    <submittedName>
        <fullName evidence="1">Uncharacterized protein</fullName>
    </submittedName>
</protein>
<sequence>MKIKFEGQCPHCQESVSIIRDLPPDILKELRSNAPQSTIEGLMGETKAIPQAKGEEAVKTDAPVDLVWLK</sequence>
<comment type="caution">
    <text evidence="1">The sequence shown here is derived from an EMBL/GenBank/DDBJ whole genome shotgun (WGS) entry which is preliminary data.</text>
</comment>
<reference evidence="1" key="1">
    <citation type="journal article" date="2015" name="Nature">
        <title>Complex archaea that bridge the gap between prokaryotes and eukaryotes.</title>
        <authorList>
            <person name="Spang A."/>
            <person name="Saw J.H."/>
            <person name="Jorgensen S.L."/>
            <person name="Zaremba-Niedzwiedzka K."/>
            <person name="Martijn J."/>
            <person name="Lind A.E."/>
            <person name="van Eijk R."/>
            <person name="Schleper C."/>
            <person name="Guy L."/>
            <person name="Ettema T.J."/>
        </authorList>
    </citation>
    <scope>NUCLEOTIDE SEQUENCE</scope>
</reference>